<comment type="caution">
    <text evidence="1">The sequence shown here is derived from an EMBL/GenBank/DDBJ whole genome shotgun (WGS) entry which is preliminary data.</text>
</comment>
<proteinExistence type="predicted"/>
<gene>
    <name evidence="1" type="ORF">AVEN_243292_1</name>
</gene>
<reference evidence="1 2" key="1">
    <citation type="journal article" date="2019" name="Sci. Rep.">
        <title>Orb-weaving spider Araneus ventricosus genome elucidates the spidroin gene catalogue.</title>
        <authorList>
            <person name="Kono N."/>
            <person name="Nakamura H."/>
            <person name="Ohtoshi R."/>
            <person name="Moran D.A.P."/>
            <person name="Shinohara A."/>
            <person name="Yoshida Y."/>
            <person name="Fujiwara M."/>
            <person name="Mori M."/>
            <person name="Tomita M."/>
            <person name="Arakawa K."/>
        </authorList>
    </citation>
    <scope>NUCLEOTIDE SEQUENCE [LARGE SCALE GENOMIC DNA]</scope>
</reference>
<accession>A0A4Y2PZJ5</accession>
<keyword evidence="2" id="KW-1185">Reference proteome</keyword>
<evidence type="ECO:0000313" key="1">
    <source>
        <dbReference type="EMBL" id="GBN56604.1"/>
    </source>
</evidence>
<organism evidence="1 2">
    <name type="scientific">Araneus ventricosus</name>
    <name type="common">Orbweaver spider</name>
    <name type="synonym">Epeira ventricosa</name>
    <dbReference type="NCBI Taxonomy" id="182803"/>
    <lineage>
        <taxon>Eukaryota</taxon>
        <taxon>Metazoa</taxon>
        <taxon>Ecdysozoa</taxon>
        <taxon>Arthropoda</taxon>
        <taxon>Chelicerata</taxon>
        <taxon>Arachnida</taxon>
        <taxon>Araneae</taxon>
        <taxon>Araneomorphae</taxon>
        <taxon>Entelegynae</taxon>
        <taxon>Araneoidea</taxon>
        <taxon>Araneidae</taxon>
        <taxon>Araneus</taxon>
    </lineage>
</organism>
<dbReference type="AlphaFoldDB" id="A0A4Y2PZJ5"/>
<evidence type="ECO:0000313" key="2">
    <source>
        <dbReference type="Proteomes" id="UP000499080"/>
    </source>
</evidence>
<name>A0A4Y2PZJ5_ARAVE</name>
<protein>
    <submittedName>
        <fullName evidence="1">Uncharacterized protein</fullName>
    </submittedName>
</protein>
<sequence length="92" mass="10244">MGCAALIAAGLVSLSSDHQALFIVPFQFEQPAGPCESRAAMFLDNEAAFVPNQLARRGFRSWTSFDTRFERAESDAWNVRALEYSGRCVRII</sequence>
<dbReference type="EMBL" id="BGPR01012552">
    <property type="protein sequence ID" value="GBN56604.1"/>
    <property type="molecule type" value="Genomic_DNA"/>
</dbReference>
<dbReference type="Proteomes" id="UP000499080">
    <property type="component" value="Unassembled WGS sequence"/>
</dbReference>